<feature type="transmembrane region" description="Helical" evidence="17">
    <location>
        <begin position="290"/>
        <end position="310"/>
    </location>
</feature>
<evidence type="ECO:0000256" key="15">
    <source>
        <dbReference type="RuleBase" id="RU000405"/>
    </source>
</evidence>
<comment type="cofactor">
    <cofactor evidence="2">
        <name>Mn(2+)</name>
        <dbReference type="ChEBI" id="CHEBI:29035"/>
    </cofactor>
</comment>
<dbReference type="EC" id="4.6.1.1" evidence="5"/>
<feature type="region of interest" description="Disordered" evidence="16">
    <location>
        <begin position="1048"/>
        <end position="1074"/>
    </location>
</feature>
<evidence type="ECO:0000256" key="11">
    <source>
        <dbReference type="ARBA" id="ARBA00022989"/>
    </source>
</evidence>
<organism evidence="19 20">
    <name type="scientific">Salmo trutta</name>
    <name type="common">Brown trout</name>
    <dbReference type="NCBI Taxonomy" id="8032"/>
    <lineage>
        <taxon>Eukaryota</taxon>
        <taxon>Metazoa</taxon>
        <taxon>Chordata</taxon>
        <taxon>Craniata</taxon>
        <taxon>Vertebrata</taxon>
        <taxon>Euteleostomi</taxon>
        <taxon>Actinopterygii</taxon>
        <taxon>Neopterygii</taxon>
        <taxon>Teleostei</taxon>
        <taxon>Protacanthopterygii</taxon>
        <taxon>Salmoniformes</taxon>
        <taxon>Salmonidae</taxon>
        <taxon>Salmoninae</taxon>
        <taxon>Salmo</taxon>
    </lineage>
</organism>
<dbReference type="PANTHER" id="PTHR45627">
    <property type="entry name" value="ADENYLATE CYCLASE TYPE 1"/>
    <property type="match status" value="1"/>
</dbReference>
<feature type="compositionally biased region" description="Acidic residues" evidence="16">
    <location>
        <begin position="1508"/>
        <end position="1517"/>
    </location>
</feature>
<keyword evidence="7" id="KW-0479">Metal-binding</keyword>
<evidence type="ECO:0000259" key="18">
    <source>
        <dbReference type="PROSITE" id="PS50125"/>
    </source>
</evidence>
<dbReference type="CDD" id="cd07302">
    <property type="entry name" value="CHD"/>
    <property type="match status" value="2"/>
</dbReference>
<feature type="transmembrane region" description="Helical" evidence="17">
    <location>
        <begin position="894"/>
        <end position="917"/>
    </location>
</feature>
<feature type="transmembrane region" description="Helical" evidence="17">
    <location>
        <begin position="1084"/>
        <end position="1103"/>
    </location>
</feature>
<dbReference type="Proteomes" id="UP000472277">
    <property type="component" value="Chromosome 14"/>
</dbReference>
<keyword evidence="13 17" id="KW-0472">Membrane</keyword>
<evidence type="ECO:0000256" key="16">
    <source>
        <dbReference type="SAM" id="MobiDB-lite"/>
    </source>
</evidence>
<feature type="transmembrane region" description="Helical" evidence="17">
    <location>
        <begin position="218"/>
        <end position="241"/>
    </location>
</feature>
<dbReference type="GO" id="GO:0007189">
    <property type="term" value="P:adenylate cyclase-activating G protein-coupled receptor signaling pathway"/>
    <property type="evidence" value="ECO:0007669"/>
    <property type="project" value="TreeGrafter"/>
</dbReference>
<keyword evidence="10" id="KW-0460">Magnesium</keyword>
<evidence type="ECO:0000256" key="3">
    <source>
        <dbReference type="ARBA" id="ARBA00001946"/>
    </source>
</evidence>
<feature type="compositionally biased region" description="Basic residues" evidence="16">
    <location>
        <begin position="472"/>
        <end position="485"/>
    </location>
</feature>
<feature type="compositionally biased region" description="Low complexity" evidence="16">
    <location>
        <begin position="92"/>
        <end position="101"/>
    </location>
</feature>
<feature type="compositionally biased region" description="Low complexity" evidence="16">
    <location>
        <begin position="1414"/>
        <end position="1437"/>
    </location>
</feature>
<sequence>MALQPLQHRQQQLLPHATEVSCASSSDGAVTVRIIDNTKHTQHAPSPQHRQYHDSPPTPTTRDNNTRGGGSGVGGATTTAKGDPSKPCTKYSISSSCSSGESGVRRAVMNKLHSQQKTLPQLFERSAAQWWDPKFDSPILEEACRERCFPQTQRRFRYVLSYMASASLLWGVYFGVNHDRCDPATFLAPTASFLLFLLLLFLFTLTRPYTHLYNQASLLLIVATFAITLAPQIQTGGFVYLERTRDGNLTFPRTPGGVGPTRAPCISPVGTFSLCMEVLLLLYSVLHVRLYASVLLGLLYSVLFEALGWLPLLQGRDGSGGNYGGNRWGEAGIGGAEGSLGSGSSPGGLGSSSSEWDTLRWLGPAKALLHLCAHAIGIHLFIMSEVRSRSTFLKVGQAIMHGKDLEVEKALKERMIHSVMPRRVADELMKQGDEEMEGNAGKRYSAGACSASAVSTVGGPGGASSIAASPKNHPHHHSHHKRKKTSIPRGQIIFRPFNMKRMEPVSILFADIVGFTKMSANKSAHALVGLLNDLFGRFDRLCELTRCEKISTLGDCYYCVAGCPEPRPDHAYCCVEMGLGMIVAIEQFCQETCETVDMRVGVHTGTVLCGILGMKRFKFDVWSNDVNLANLMEQLGVAGKVHLSDATAGFLDDRYQQEDGRVLERATQGLMEKLKGMKTYLISGRKLEHAQCGCSQDILTPCPRPHTSALIPGGAAALCVSCTVNGEQTEEGAGLNGCQDEHKTNSAKFTPGCSLRALNGILSPPLEDSVMASQSSLCDMLQEKEKKTSTGTGTGTSLGMGGPGGAGPGGTGMDHSALIPLRSKNFREKSDVHFVDVIKEDSLMKDYFFKPPINKLSLNFLERPLETAYRISYQEEVETQAPVQTFASPTFSSFLDVLLSCSVFLALTLACFLVPMVTMETPQATVLGFATAAGLLELFSLVLSIRMTFYLDNVLSCTQTLLRVVSGWIPRHVIGAVLVSLPAVSVFSHLACSLHLPIQVTMFLCCAVTIAIIQYCNFCQLSFWMRSALATAVGVALLVLLHSPLNRTGSSNDSSPAMGNLTNETWSTPEPRPDPMDSVRPLDLLVPEAVLTYFLLLLLVWFLNHEFEVSYRLHYHGNIEADKHRVKIQNMRDQADWLLGNIIPIHVAEQLKVTQSYSKNHDNAGVIFASIVNFSEFYEESYEGGKECYRVLNELIGDFDELLRKPDFANVEKIKTIGATYMAASGLNPQQCIDDSHPNSNHLRALFDFTLEMMGVLDDFNKNMLGFGFKLRIGFNHGPLTAGVIGTTKLLYDIWGDTVNIASRMDSTGVECRVQVSEESHSALSRMGLEFDYRGTVNVKGKGQMRTFLYPRSTERGGQLLAEPWLQPHQLVAVLPPVKPVQSQAAVGPMGEGDTINTTESDAGANVPAPPPLSSSYTTPTSSSSSTFTPQASSIGPPGAPPGQGPEPGPAKPCGVRADRAEGYRDAPPTPPGIPQTGAGHPPATGTDPHPLTLDLDPELVPCTLAQPEEEEEEEANELTKLNKEDFMSRL</sequence>
<feature type="transmembrane region" description="Helical" evidence="17">
    <location>
        <begin position="972"/>
        <end position="990"/>
    </location>
</feature>
<protein>
    <recommendedName>
        <fullName evidence="5">adenylate cyclase</fullName>
        <ecNumber evidence="5">4.6.1.1</ecNumber>
    </recommendedName>
</protein>
<dbReference type="SUPFAM" id="SSF55073">
    <property type="entry name" value="Nucleotide cyclase"/>
    <property type="match status" value="2"/>
</dbReference>
<feature type="region of interest" description="Disordered" evidence="16">
    <location>
        <begin position="1"/>
        <end position="25"/>
    </location>
</feature>
<feature type="transmembrane region" description="Helical" evidence="17">
    <location>
        <begin position="1023"/>
        <end position="1041"/>
    </location>
</feature>
<dbReference type="SMART" id="SM00044">
    <property type="entry name" value="CYCc"/>
    <property type="match status" value="2"/>
</dbReference>
<dbReference type="Gene3D" id="3.30.70.1230">
    <property type="entry name" value="Nucleotide cyclase"/>
    <property type="match status" value="2"/>
</dbReference>
<evidence type="ECO:0000256" key="13">
    <source>
        <dbReference type="ARBA" id="ARBA00023136"/>
    </source>
</evidence>
<accession>A0A674ELM9</accession>
<evidence type="ECO:0000256" key="12">
    <source>
        <dbReference type="ARBA" id="ARBA00022998"/>
    </source>
</evidence>
<keyword evidence="14 15" id="KW-0456">Lyase</keyword>
<evidence type="ECO:0000256" key="10">
    <source>
        <dbReference type="ARBA" id="ARBA00022842"/>
    </source>
</evidence>
<feature type="transmembrane region" description="Helical" evidence="17">
    <location>
        <begin position="996"/>
        <end position="1016"/>
    </location>
</feature>
<keyword evidence="6 17" id="KW-0812">Transmembrane</keyword>
<dbReference type="InterPro" id="IPR029787">
    <property type="entry name" value="Nucleotide_cyclase"/>
</dbReference>
<feature type="transmembrane region" description="Helical" evidence="17">
    <location>
        <begin position="929"/>
        <end position="951"/>
    </location>
</feature>
<evidence type="ECO:0000256" key="5">
    <source>
        <dbReference type="ARBA" id="ARBA00012201"/>
    </source>
</evidence>
<feature type="region of interest" description="Disordered" evidence="16">
    <location>
        <begin position="460"/>
        <end position="485"/>
    </location>
</feature>
<dbReference type="GO" id="GO:0035556">
    <property type="term" value="P:intracellular signal transduction"/>
    <property type="evidence" value="ECO:0007669"/>
    <property type="project" value="InterPro"/>
</dbReference>
<dbReference type="InParanoid" id="A0A674ELM9"/>
<evidence type="ECO:0000256" key="4">
    <source>
        <dbReference type="ARBA" id="ARBA00004141"/>
    </source>
</evidence>
<reference evidence="19" key="2">
    <citation type="submission" date="2025-09" db="UniProtKB">
        <authorList>
            <consortium name="Ensembl"/>
        </authorList>
    </citation>
    <scope>IDENTIFICATION</scope>
</reference>
<evidence type="ECO:0000256" key="2">
    <source>
        <dbReference type="ARBA" id="ARBA00001936"/>
    </source>
</evidence>
<feature type="domain" description="Guanylate cyclase" evidence="18">
    <location>
        <begin position="506"/>
        <end position="633"/>
    </location>
</feature>
<dbReference type="FunFam" id="3.30.70.1230:FF:000008">
    <property type="entry name" value="Adenylate cyclase type 9"/>
    <property type="match status" value="1"/>
</dbReference>
<dbReference type="GeneTree" id="ENSGT00940000155577"/>
<comment type="catalytic activity">
    <reaction evidence="1">
        <text>ATP = 3',5'-cyclic AMP + diphosphate</text>
        <dbReference type="Rhea" id="RHEA:15389"/>
        <dbReference type="ChEBI" id="CHEBI:30616"/>
        <dbReference type="ChEBI" id="CHEBI:33019"/>
        <dbReference type="ChEBI" id="CHEBI:58165"/>
        <dbReference type="EC" id="4.6.1.1"/>
    </reaction>
</comment>
<feature type="transmembrane region" description="Helical" evidence="17">
    <location>
        <begin position="261"/>
        <end position="283"/>
    </location>
</feature>
<dbReference type="Pfam" id="PF00211">
    <property type="entry name" value="Guanylate_cyc"/>
    <property type="match status" value="2"/>
</dbReference>
<evidence type="ECO:0000256" key="8">
    <source>
        <dbReference type="ARBA" id="ARBA00022741"/>
    </source>
</evidence>
<name>A0A674ELM9_SALTR</name>
<comment type="subcellular location">
    <subcellularLocation>
        <location evidence="4">Membrane</location>
        <topology evidence="4">Multi-pass membrane protein</topology>
    </subcellularLocation>
</comment>
<keyword evidence="11 17" id="KW-1133">Transmembrane helix</keyword>
<feature type="transmembrane region" description="Helical" evidence="17">
    <location>
        <begin position="186"/>
        <end position="206"/>
    </location>
</feature>
<evidence type="ECO:0000313" key="20">
    <source>
        <dbReference type="Proteomes" id="UP000472277"/>
    </source>
</evidence>
<dbReference type="GO" id="GO:0046872">
    <property type="term" value="F:metal ion binding"/>
    <property type="evidence" value="ECO:0007669"/>
    <property type="project" value="UniProtKB-KW"/>
</dbReference>
<feature type="domain" description="Guanylate cyclase" evidence="18">
    <location>
        <begin position="1165"/>
        <end position="1306"/>
    </location>
</feature>
<dbReference type="InterPro" id="IPR001054">
    <property type="entry name" value="A/G_cyclase"/>
</dbReference>
<dbReference type="GO" id="GO:0005524">
    <property type="term" value="F:ATP binding"/>
    <property type="evidence" value="ECO:0007669"/>
    <property type="project" value="UniProtKB-KW"/>
</dbReference>
<reference evidence="19" key="1">
    <citation type="submission" date="2025-08" db="UniProtKB">
        <authorList>
            <consortium name="Ensembl"/>
        </authorList>
    </citation>
    <scope>IDENTIFICATION</scope>
</reference>
<dbReference type="GO" id="GO:0006171">
    <property type="term" value="P:cAMP biosynthetic process"/>
    <property type="evidence" value="ECO:0007669"/>
    <property type="project" value="UniProtKB-KW"/>
</dbReference>
<gene>
    <name evidence="19" type="primary">ADCY9</name>
    <name evidence="19" type="synonym">LOC115147400</name>
</gene>
<proteinExistence type="inferred from homology"/>
<keyword evidence="20" id="KW-1185">Reference proteome</keyword>
<feature type="region of interest" description="Disordered" evidence="16">
    <location>
        <begin position="40"/>
        <end position="101"/>
    </location>
</feature>
<keyword evidence="8" id="KW-0547">Nucleotide-binding</keyword>
<evidence type="ECO:0000256" key="9">
    <source>
        <dbReference type="ARBA" id="ARBA00022840"/>
    </source>
</evidence>
<dbReference type="Ensembl" id="ENSSTUT00000116484.1">
    <property type="protein sequence ID" value="ENSSTUP00000108774.1"/>
    <property type="gene ID" value="ENSSTUG00000048312.1"/>
</dbReference>
<feature type="compositionally biased region" description="Low complexity" evidence="16">
    <location>
        <begin position="1"/>
        <end position="16"/>
    </location>
</feature>
<feature type="compositionally biased region" description="Basic and acidic residues" evidence="16">
    <location>
        <begin position="1521"/>
        <end position="1531"/>
    </location>
</feature>
<dbReference type="GO" id="GO:0005886">
    <property type="term" value="C:plasma membrane"/>
    <property type="evidence" value="ECO:0007669"/>
    <property type="project" value="TreeGrafter"/>
</dbReference>
<evidence type="ECO:0000313" key="19">
    <source>
        <dbReference type="Ensembl" id="ENSSTUP00000108774.1"/>
    </source>
</evidence>
<dbReference type="InterPro" id="IPR018297">
    <property type="entry name" value="A/G_cyclase_CS"/>
</dbReference>
<dbReference type="PANTHER" id="PTHR45627:SF8">
    <property type="entry name" value="ADENYLATE CYCLASE TYPE 9"/>
    <property type="match status" value="1"/>
</dbReference>
<dbReference type="GO" id="GO:0004016">
    <property type="term" value="F:adenylate cyclase activity"/>
    <property type="evidence" value="ECO:0007669"/>
    <property type="project" value="UniProtKB-EC"/>
</dbReference>
<dbReference type="OMA" id="DACQERC"/>
<comment type="cofactor">
    <cofactor evidence="3">
        <name>Mg(2+)</name>
        <dbReference type="ChEBI" id="CHEBI:18420"/>
    </cofactor>
</comment>
<feature type="transmembrane region" description="Helical" evidence="17">
    <location>
        <begin position="156"/>
        <end position="174"/>
    </location>
</feature>
<keyword evidence="9" id="KW-0067">ATP-binding</keyword>
<dbReference type="PROSITE" id="PS00452">
    <property type="entry name" value="GUANYLATE_CYCLASE_1"/>
    <property type="match status" value="2"/>
</dbReference>
<dbReference type="PROSITE" id="PS50125">
    <property type="entry name" value="GUANYLATE_CYCLASE_2"/>
    <property type="match status" value="2"/>
</dbReference>
<keyword evidence="12" id="KW-0115">cAMP biosynthesis</keyword>
<evidence type="ECO:0000256" key="17">
    <source>
        <dbReference type="SAM" id="Phobius"/>
    </source>
</evidence>
<comment type="similarity">
    <text evidence="15">Belongs to the adenylyl cyclase class-4/guanylyl cyclase family.</text>
</comment>
<dbReference type="OrthoDB" id="60033at2759"/>
<evidence type="ECO:0000256" key="14">
    <source>
        <dbReference type="ARBA" id="ARBA00023239"/>
    </source>
</evidence>
<evidence type="ECO:0000256" key="6">
    <source>
        <dbReference type="ARBA" id="ARBA00022692"/>
    </source>
</evidence>
<feature type="compositionally biased region" description="Pro residues" evidence="16">
    <location>
        <begin position="1438"/>
        <end position="1451"/>
    </location>
</feature>
<evidence type="ECO:0000256" key="7">
    <source>
        <dbReference type="ARBA" id="ARBA00022723"/>
    </source>
</evidence>
<feature type="compositionally biased region" description="Polar residues" evidence="16">
    <location>
        <begin position="1048"/>
        <end position="1068"/>
    </location>
</feature>
<evidence type="ECO:0000256" key="1">
    <source>
        <dbReference type="ARBA" id="ARBA00001593"/>
    </source>
</evidence>
<feature type="region of interest" description="Disordered" evidence="16">
    <location>
        <begin position="1383"/>
        <end position="1531"/>
    </location>
</feature>